<feature type="transmembrane region" description="Helical" evidence="1">
    <location>
        <begin position="425"/>
        <end position="443"/>
    </location>
</feature>
<feature type="transmembrane region" description="Helical" evidence="1">
    <location>
        <begin position="288"/>
        <end position="313"/>
    </location>
</feature>
<feature type="domain" description="PGG" evidence="2">
    <location>
        <begin position="519"/>
        <end position="629"/>
    </location>
</feature>
<evidence type="ECO:0000259" key="2">
    <source>
        <dbReference type="Pfam" id="PF13962"/>
    </source>
</evidence>
<accession>A0A0E0E0U6</accession>
<feature type="transmembrane region" description="Helical" evidence="1">
    <location>
        <begin position="22"/>
        <end position="40"/>
    </location>
</feature>
<feature type="transmembrane region" description="Helical" evidence="1">
    <location>
        <begin position="455"/>
        <end position="472"/>
    </location>
</feature>
<dbReference type="HOGENOM" id="CLU_007110_1_0_1"/>
<feature type="transmembrane region" description="Helical" evidence="1">
    <location>
        <begin position="800"/>
        <end position="819"/>
    </location>
</feature>
<feature type="transmembrane region" description="Helical" evidence="1">
    <location>
        <begin position="108"/>
        <end position="127"/>
    </location>
</feature>
<dbReference type="AlphaFoldDB" id="A0A0E0E0U6"/>
<reference evidence="3" key="1">
    <citation type="submission" date="2015-04" db="UniProtKB">
        <authorList>
            <consortium name="EnsemblPlants"/>
        </authorList>
    </citation>
    <scope>IDENTIFICATION</scope>
</reference>
<feature type="domain" description="PGG" evidence="2">
    <location>
        <begin position="369"/>
        <end position="476"/>
    </location>
</feature>
<feature type="transmembrane region" description="Helical" evidence="1">
    <location>
        <begin position="575"/>
        <end position="595"/>
    </location>
</feature>
<dbReference type="GO" id="GO:0016020">
    <property type="term" value="C:membrane"/>
    <property type="evidence" value="ECO:0007669"/>
    <property type="project" value="TreeGrafter"/>
</dbReference>
<dbReference type="EnsemblPlants" id="OMERI06G13470.1">
    <property type="protein sequence ID" value="OMERI06G13470.1"/>
    <property type="gene ID" value="OMERI06G13470"/>
</dbReference>
<keyword evidence="1" id="KW-0812">Transmembrane</keyword>
<feature type="transmembrane region" description="Helical" evidence="1">
    <location>
        <begin position="71"/>
        <end position="96"/>
    </location>
</feature>
<feature type="domain" description="PGG" evidence="2">
    <location>
        <begin position="172"/>
        <end position="280"/>
    </location>
</feature>
<proteinExistence type="predicted"/>
<feature type="transmembrane region" description="Helical" evidence="1">
    <location>
        <begin position="636"/>
        <end position="656"/>
    </location>
</feature>
<evidence type="ECO:0000313" key="3">
    <source>
        <dbReference type="EnsemblPlants" id="OMERI06G13470.1"/>
    </source>
</evidence>
<feature type="transmembrane region" description="Helical" evidence="1">
    <location>
        <begin position="689"/>
        <end position="705"/>
    </location>
</feature>
<organism evidence="3">
    <name type="scientific">Oryza meridionalis</name>
    <dbReference type="NCBI Taxonomy" id="40149"/>
    <lineage>
        <taxon>Eukaryota</taxon>
        <taxon>Viridiplantae</taxon>
        <taxon>Streptophyta</taxon>
        <taxon>Embryophyta</taxon>
        <taxon>Tracheophyta</taxon>
        <taxon>Spermatophyta</taxon>
        <taxon>Magnoliopsida</taxon>
        <taxon>Liliopsida</taxon>
        <taxon>Poales</taxon>
        <taxon>Poaceae</taxon>
        <taxon>BOP clade</taxon>
        <taxon>Oryzoideae</taxon>
        <taxon>Oryzeae</taxon>
        <taxon>Oryzinae</taxon>
        <taxon>Oryza</taxon>
    </lineage>
</organism>
<keyword evidence="1" id="KW-0472">Membrane</keyword>
<dbReference type="InterPro" id="IPR026961">
    <property type="entry name" value="PGG_dom"/>
</dbReference>
<protein>
    <recommendedName>
        <fullName evidence="2">PGG domain-containing protein</fullName>
    </recommendedName>
</protein>
<reference evidence="3" key="2">
    <citation type="submission" date="2018-05" db="EMBL/GenBank/DDBJ databases">
        <title>OmerRS3 (Oryza meridionalis Reference Sequence Version 3).</title>
        <authorList>
            <person name="Zhang J."/>
            <person name="Kudrna D."/>
            <person name="Lee S."/>
            <person name="Talag J."/>
            <person name="Welchert J."/>
            <person name="Wing R.A."/>
        </authorList>
    </citation>
    <scope>NUCLEOTIDE SEQUENCE [LARGE SCALE GENOMIC DNA]</scope>
    <source>
        <strain evidence="3">cv. OR44</strain>
    </source>
</reference>
<dbReference type="eggNOG" id="KOG0504">
    <property type="taxonomic scope" value="Eukaryota"/>
</dbReference>
<keyword evidence="1" id="KW-1133">Transmembrane helix</keyword>
<feature type="transmembrane region" description="Helical" evidence="1">
    <location>
        <begin position="484"/>
        <end position="504"/>
    </location>
</feature>
<feature type="transmembrane region" description="Helical" evidence="1">
    <location>
        <begin position="178"/>
        <end position="201"/>
    </location>
</feature>
<feature type="transmembrane region" description="Helical" evidence="1">
    <location>
        <begin position="221"/>
        <end position="245"/>
    </location>
</feature>
<feature type="transmembrane region" description="Helical" evidence="1">
    <location>
        <begin position="257"/>
        <end position="276"/>
    </location>
</feature>
<feature type="transmembrane region" description="Helical" evidence="1">
    <location>
        <begin position="139"/>
        <end position="158"/>
    </location>
</feature>
<feature type="transmembrane region" description="Helical" evidence="1">
    <location>
        <begin position="769"/>
        <end position="788"/>
    </location>
</feature>
<feature type="transmembrane region" description="Helical" evidence="1">
    <location>
        <begin position="374"/>
        <end position="393"/>
    </location>
</feature>
<feature type="transmembrane region" description="Helical" evidence="1">
    <location>
        <begin position="525"/>
        <end position="542"/>
    </location>
</feature>
<dbReference type="Gramene" id="OMERI06G13470.1">
    <property type="protein sequence ID" value="OMERI06G13470.1"/>
    <property type="gene ID" value="OMERI06G13470"/>
</dbReference>
<feature type="domain" description="PGG" evidence="2">
    <location>
        <begin position="684"/>
        <end position="794"/>
    </location>
</feature>
<dbReference type="Proteomes" id="UP000008021">
    <property type="component" value="Chromosome 6"/>
</dbReference>
<evidence type="ECO:0000256" key="1">
    <source>
        <dbReference type="SAM" id="Phobius"/>
    </source>
</evidence>
<dbReference type="Pfam" id="PF13962">
    <property type="entry name" value="PGG"/>
    <property type="match status" value="5"/>
</dbReference>
<feature type="transmembrane region" description="Helical" evidence="1">
    <location>
        <begin position="607"/>
        <end position="624"/>
    </location>
</feature>
<keyword evidence="4" id="KW-1185">Reference proteome</keyword>
<feature type="transmembrane region" description="Helical" evidence="1">
    <location>
        <begin position="737"/>
        <end position="757"/>
    </location>
</feature>
<dbReference type="PANTHER" id="PTHR24177:SF380">
    <property type="entry name" value="OS06G0294200 PROTEIN"/>
    <property type="match status" value="1"/>
</dbReference>
<dbReference type="STRING" id="40149.A0A0E0E0U6"/>
<evidence type="ECO:0000313" key="4">
    <source>
        <dbReference type="Proteomes" id="UP000008021"/>
    </source>
</evidence>
<sequence length="861" mass="93784">MPPPPPGNVAEEQPWEYTLRKYLLLLATLVATVAYGAGFSPPGGVWSDAKDGVHLAGDPVIRDHYNGRYLLYFYCNATAFVSSLVVIVLILLFAVLHEKRNVRVTVMPLRAVMVLDLVSLMGAYAAGTCRDRTTTTFTVVLVSLVVVYVALQVVLASLPAGEHDGDEHVVKEKSRKVLLLLATFATSLTYVAGLSTPGGFWSDTADGHRAGDAVMGDRHPARLTAFLLCNTTAFVASLLVIVLLLDRKLRDGTVRAWELYGCVLVSLAGLVGAYAAGSSRAAHTTAYVVALIGAILAYIAIHLAVVACAARALSNTGMSEKLAGMYSSVKERRYHLRQPARELAQANDDRQSSIFLSLVSITREKLLNEALEKARSLVLLLATLAATITYQAVLDPPGGYWQDDKDGHKPGDPILLTINARRYKTFFYFNSTAFVASLLAIILVQSKSLLKRHALEAAMILDLFGLMGAYAAGSCRDASTSINVMAIAGAVLVYVVIHIVFFTLDHNDGSTLGEDNALLEKRRKRLLLFAILCATITYQAGLTPPSGCWQDNDEKHGYKAGHPVLFSNHPRRYKAFFYCNTTSFMSSIALIILLINPNLYRPAIHSYALSVCMVAGMFGLIGAYAAGSSQHMRTSIYIFVLLFIFLVLLLVAFVVHRKSQGKQNKRTNEAEVPDTNDIKRKQYTKRKNLMLLGILAASVTYQAGLHPPGGVWQSNDSAGHAAGDPVLHDMQRLRYRAFFYSNSTSFMASIIVIILLLPELLKLNVNEWLLKAMNTTVVLDMIGLLVAYGTGSSRDWDTSGYVIAMAIFVLGYIAIHAMLSKLSQVANHRVASEDPESQVLGNGLHQVGGICVGLHPSINDV</sequence>
<dbReference type="PANTHER" id="PTHR24177">
    <property type="entry name" value="CASKIN"/>
    <property type="match status" value="1"/>
</dbReference>
<name>A0A0E0E0U6_9ORYZ</name>
<feature type="domain" description="PGG" evidence="2">
    <location>
        <begin position="15"/>
        <end position="130"/>
    </location>
</feature>